<dbReference type="InterPro" id="IPR050738">
    <property type="entry name" value="Sulfatase"/>
</dbReference>
<dbReference type="SUPFAM" id="SSF53649">
    <property type="entry name" value="Alkaline phosphatase-like"/>
    <property type="match status" value="1"/>
</dbReference>
<evidence type="ECO:0000256" key="1">
    <source>
        <dbReference type="ARBA" id="ARBA00008779"/>
    </source>
</evidence>
<proteinExistence type="inferred from homology"/>
<sequence>MQGSLKGIAFLFGTWALLAAGTEAKRPNVIVIMTDDTGNNIGYQGNPHVKTPHIDKMASEGVSLSNFHQMPMCTTSRAGLMSGQYAEHTGAWRTSLGRTMMRGDVYTVAEVFRDHGYATGHYGKWPAAYRGNHRHPLGGR</sequence>
<organism evidence="5 6">
    <name type="scientific">Pontiella desulfatans</name>
    <dbReference type="NCBI Taxonomy" id="2750659"/>
    <lineage>
        <taxon>Bacteria</taxon>
        <taxon>Pseudomonadati</taxon>
        <taxon>Kiritimatiellota</taxon>
        <taxon>Kiritimatiellia</taxon>
        <taxon>Kiritimatiellales</taxon>
        <taxon>Pontiellaceae</taxon>
        <taxon>Pontiella</taxon>
    </lineage>
</organism>
<comment type="similarity">
    <text evidence="1">Belongs to the sulfatase family.</text>
</comment>
<evidence type="ECO:0000259" key="4">
    <source>
        <dbReference type="Pfam" id="PF00884"/>
    </source>
</evidence>
<dbReference type="PANTHER" id="PTHR42693">
    <property type="entry name" value="ARYLSULFATASE FAMILY MEMBER"/>
    <property type="match status" value="1"/>
</dbReference>
<evidence type="ECO:0000256" key="2">
    <source>
        <dbReference type="ARBA" id="ARBA00022801"/>
    </source>
</evidence>
<evidence type="ECO:0000313" key="6">
    <source>
        <dbReference type="Proteomes" id="UP000366872"/>
    </source>
</evidence>
<keyword evidence="3" id="KW-0732">Signal</keyword>
<reference evidence="5 6" key="1">
    <citation type="submission" date="2019-04" db="EMBL/GenBank/DDBJ databases">
        <authorList>
            <person name="Van Vliet M D."/>
        </authorList>
    </citation>
    <scope>NUCLEOTIDE SEQUENCE [LARGE SCALE GENOMIC DNA]</scope>
    <source>
        <strain evidence="5 6">F1</strain>
    </source>
</reference>
<evidence type="ECO:0000256" key="3">
    <source>
        <dbReference type="SAM" id="SignalP"/>
    </source>
</evidence>
<name>A0A6C2UA69_PONDE</name>
<dbReference type="InterPro" id="IPR017850">
    <property type="entry name" value="Alkaline_phosphatase_core_sf"/>
</dbReference>
<dbReference type="Proteomes" id="UP000366872">
    <property type="component" value="Unassembled WGS sequence"/>
</dbReference>
<keyword evidence="6" id="KW-1185">Reference proteome</keyword>
<dbReference type="Pfam" id="PF00884">
    <property type="entry name" value="Sulfatase"/>
    <property type="match status" value="1"/>
</dbReference>
<feature type="signal peptide" evidence="3">
    <location>
        <begin position="1"/>
        <end position="19"/>
    </location>
</feature>
<evidence type="ECO:0000313" key="5">
    <source>
        <dbReference type="EMBL" id="VGO16276.1"/>
    </source>
</evidence>
<feature type="domain" description="Sulfatase N-terminal" evidence="4">
    <location>
        <begin position="27"/>
        <end position="132"/>
    </location>
</feature>
<keyword evidence="2" id="KW-0378">Hydrolase</keyword>
<dbReference type="GO" id="GO:0004065">
    <property type="term" value="F:arylsulfatase activity"/>
    <property type="evidence" value="ECO:0007669"/>
    <property type="project" value="TreeGrafter"/>
</dbReference>
<dbReference type="EMBL" id="CAAHFG010000003">
    <property type="protein sequence ID" value="VGO16276.1"/>
    <property type="molecule type" value="Genomic_DNA"/>
</dbReference>
<gene>
    <name evidence="5" type="primary">atsA_235</name>
    <name evidence="5" type="ORF">PDESU_04867</name>
</gene>
<protein>
    <submittedName>
        <fullName evidence="5">Arylsulfatase</fullName>
    </submittedName>
</protein>
<dbReference type="AlphaFoldDB" id="A0A6C2UA69"/>
<feature type="chain" id="PRO_5025651124" evidence="3">
    <location>
        <begin position="20"/>
        <end position="140"/>
    </location>
</feature>
<accession>A0A6C2UA69</accession>
<dbReference type="RefSeq" id="WP_136081807.1">
    <property type="nucleotide sequence ID" value="NZ_CAAHFG010000003.1"/>
</dbReference>
<dbReference type="PANTHER" id="PTHR42693:SF53">
    <property type="entry name" value="ENDO-4-O-SULFATASE"/>
    <property type="match status" value="1"/>
</dbReference>
<dbReference type="Gene3D" id="3.40.720.10">
    <property type="entry name" value="Alkaline Phosphatase, subunit A"/>
    <property type="match status" value="1"/>
</dbReference>
<dbReference type="InterPro" id="IPR000917">
    <property type="entry name" value="Sulfatase_N"/>
</dbReference>